<comment type="caution">
    <text evidence="2">The sequence shown here is derived from an EMBL/GenBank/DDBJ whole genome shotgun (WGS) entry which is preliminary data.</text>
</comment>
<dbReference type="EMBL" id="SOYY01000016">
    <property type="protein sequence ID" value="KAA0710046.1"/>
    <property type="molecule type" value="Genomic_DNA"/>
</dbReference>
<accession>A0A5A9NME6</accession>
<evidence type="ECO:0000256" key="1">
    <source>
        <dbReference type="SAM" id="MobiDB-lite"/>
    </source>
</evidence>
<keyword evidence="3" id="KW-1185">Reference proteome</keyword>
<sequence>MFVPLPVPLVFQRTAPDFGAWRLKSPLQLRSSNSGAVGVDKLTPDPRLSSAPPPRLSSAPSIHAATHLPPYISLRFSKAPFSYRLACCLKFKASLGLTLRQE</sequence>
<feature type="region of interest" description="Disordered" evidence="1">
    <location>
        <begin position="31"/>
        <end position="61"/>
    </location>
</feature>
<protein>
    <submittedName>
        <fullName evidence="2">Uncharacterized protein</fullName>
    </submittedName>
</protein>
<proteinExistence type="predicted"/>
<organism evidence="2 3">
    <name type="scientific">Triplophysa tibetana</name>
    <dbReference type="NCBI Taxonomy" id="1572043"/>
    <lineage>
        <taxon>Eukaryota</taxon>
        <taxon>Metazoa</taxon>
        <taxon>Chordata</taxon>
        <taxon>Craniata</taxon>
        <taxon>Vertebrata</taxon>
        <taxon>Euteleostomi</taxon>
        <taxon>Actinopterygii</taxon>
        <taxon>Neopterygii</taxon>
        <taxon>Teleostei</taxon>
        <taxon>Ostariophysi</taxon>
        <taxon>Cypriniformes</taxon>
        <taxon>Nemacheilidae</taxon>
        <taxon>Triplophysa</taxon>
    </lineage>
</organism>
<dbReference type="AlphaFoldDB" id="A0A5A9NME6"/>
<feature type="compositionally biased region" description="Low complexity" evidence="1">
    <location>
        <begin position="46"/>
        <end position="61"/>
    </location>
</feature>
<dbReference type="Proteomes" id="UP000324632">
    <property type="component" value="Chromosome 16"/>
</dbReference>
<name>A0A5A9NME6_9TELE</name>
<reference evidence="2 3" key="1">
    <citation type="journal article" date="2019" name="Mol. Ecol. Resour.">
        <title>Chromosome-level genome assembly of Triplophysa tibetana, a fish adapted to the harsh high-altitude environment of the Tibetan Plateau.</title>
        <authorList>
            <person name="Yang X."/>
            <person name="Liu H."/>
            <person name="Ma Z."/>
            <person name="Zou Y."/>
            <person name="Zou M."/>
            <person name="Mao Y."/>
            <person name="Li X."/>
            <person name="Wang H."/>
            <person name="Chen T."/>
            <person name="Wang W."/>
            <person name="Yang R."/>
        </authorList>
    </citation>
    <scope>NUCLEOTIDE SEQUENCE [LARGE SCALE GENOMIC DNA]</scope>
    <source>
        <strain evidence="2">TTIB1903HZAU</strain>
        <tissue evidence="2">Muscle</tissue>
    </source>
</reference>
<evidence type="ECO:0000313" key="2">
    <source>
        <dbReference type="EMBL" id="KAA0710046.1"/>
    </source>
</evidence>
<evidence type="ECO:0000313" key="3">
    <source>
        <dbReference type="Proteomes" id="UP000324632"/>
    </source>
</evidence>
<gene>
    <name evidence="2" type="ORF">E1301_Tti018283</name>
</gene>